<gene>
    <name evidence="1" type="ORF">GTU67_01520</name>
</gene>
<accession>A0A842HLE9</accession>
<dbReference type="AlphaFoldDB" id="A0A842HLE9"/>
<dbReference type="RefSeq" id="WP_185778427.1">
    <property type="nucleotide sequence ID" value="NZ_JACJUU010000001.1"/>
</dbReference>
<reference evidence="1 2" key="1">
    <citation type="submission" date="2020-08" db="EMBL/GenBank/DDBJ databases">
        <title>Paraeoetvoesia sp. YC-7-48 draft genome sequence.</title>
        <authorList>
            <person name="Yao L."/>
        </authorList>
    </citation>
    <scope>NUCLEOTIDE SEQUENCE [LARGE SCALE GENOMIC DNA]</scope>
    <source>
        <strain evidence="2">YC-7-48</strain>
    </source>
</reference>
<comment type="caution">
    <text evidence="1">The sequence shown here is derived from an EMBL/GenBank/DDBJ whole genome shotgun (WGS) entry which is preliminary data.</text>
</comment>
<organism evidence="1 2">
    <name type="scientific">Pusillimonas minor</name>
    <dbReference type="NCBI Taxonomy" id="2697024"/>
    <lineage>
        <taxon>Bacteria</taxon>
        <taxon>Pseudomonadati</taxon>
        <taxon>Pseudomonadota</taxon>
        <taxon>Betaproteobacteria</taxon>
        <taxon>Burkholderiales</taxon>
        <taxon>Alcaligenaceae</taxon>
        <taxon>Pusillimonas</taxon>
    </lineage>
</organism>
<dbReference type="Proteomes" id="UP000545386">
    <property type="component" value="Unassembled WGS sequence"/>
</dbReference>
<proteinExistence type="predicted"/>
<sequence>MTTKKDASSTLDYVGVVDSGPFPPIKRYDLGTRFYNSLSVPEIVETPDGKYVTHDDYLIMVKINDYLQARLAKQAAEMEAIGAGGVSGKRITDDGALQALQEYEKAYHRMIVSGTPQDCRAHDAARVAFWRVFGGQS</sequence>
<protein>
    <submittedName>
        <fullName evidence="1">Uncharacterized protein</fullName>
    </submittedName>
</protein>
<keyword evidence="2" id="KW-1185">Reference proteome</keyword>
<evidence type="ECO:0000313" key="2">
    <source>
        <dbReference type="Proteomes" id="UP000545386"/>
    </source>
</evidence>
<evidence type="ECO:0000313" key="1">
    <source>
        <dbReference type="EMBL" id="MBC2768592.1"/>
    </source>
</evidence>
<dbReference type="EMBL" id="JACJUU010000001">
    <property type="protein sequence ID" value="MBC2768592.1"/>
    <property type="molecule type" value="Genomic_DNA"/>
</dbReference>
<name>A0A842HLE9_9BURK</name>